<name>A0A9W8AF64_9FUNG</name>
<gene>
    <name evidence="1" type="ORF">IWQ60_000947</name>
</gene>
<accession>A0A9W8AF64</accession>
<protein>
    <submittedName>
        <fullName evidence="1">Uncharacterized protein</fullName>
    </submittedName>
</protein>
<sequence>EVRDEYITEIKEYMHGTIWPVAKPLVEATLYRRFLVGTLRVCNVTPLGNVYANAQVPPYLSYPLPSEENVKGVTIVGNEDSAAYRPGVEAAAGNNHESTKAFLPGAIRDFRPELLKINNAARPIKFDDIIYQDKANLALRFPQALLLGNMRYLDHLQRVLLGQLGNFGVMDILHQGSGIPTSHLQFMEIILNGVGDKDDEDDNINVIDSATTGAQAPGLGDDERRTAILVADRLNQPDHVGKIQSWYEAMSDAEACDLKGSGRYLGWEPRTDILKGLVQRCDKPEPASEFENNFPVYIGADNKLYFLTYDSMVTTEPTTLQ</sequence>
<feature type="non-terminal residue" evidence="1">
    <location>
        <position position="321"/>
    </location>
</feature>
<reference evidence="1" key="1">
    <citation type="submission" date="2022-07" db="EMBL/GenBank/DDBJ databases">
        <title>Phylogenomic reconstructions and comparative analyses of Kickxellomycotina fungi.</title>
        <authorList>
            <person name="Reynolds N.K."/>
            <person name="Stajich J.E."/>
            <person name="Barry K."/>
            <person name="Grigoriev I.V."/>
            <person name="Crous P."/>
            <person name="Smith M.E."/>
        </authorList>
    </citation>
    <scope>NUCLEOTIDE SEQUENCE</scope>
    <source>
        <strain evidence="1">RSA 861</strain>
    </source>
</reference>
<proteinExistence type="predicted"/>
<evidence type="ECO:0000313" key="1">
    <source>
        <dbReference type="EMBL" id="KAJ1929728.1"/>
    </source>
</evidence>
<organism evidence="1 2">
    <name type="scientific">Tieghemiomyces parasiticus</name>
    <dbReference type="NCBI Taxonomy" id="78921"/>
    <lineage>
        <taxon>Eukaryota</taxon>
        <taxon>Fungi</taxon>
        <taxon>Fungi incertae sedis</taxon>
        <taxon>Zoopagomycota</taxon>
        <taxon>Kickxellomycotina</taxon>
        <taxon>Dimargaritomycetes</taxon>
        <taxon>Dimargaritales</taxon>
        <taxon>Dimargaritaceae</taxon>
        <taxon>Tieghemiomyces</taxon>
    </lineage>
</organism>
<keyword evidence="2" id="KW-1185">Reference proteome</keyword>
<comment type="caution">
    <text evidence="1">The sequence shown here is derived from an EMBL/GenBank/DDBJ whole genome shotgun (WGS) entry which is preliminary data.</text>
</comment>
<evidence type="ECO:0000313" key="2">
    <source>
        <dbReference type="Proteomes" id="UP001150569"/>
    </source>
</evidence>
<dbReference type="AlphaFoldDB" id="A0A9W8AF64"/>
<dbReference type="EMBL" id="JANBPT010000026">
    <property type="protein sequence ID" value="KAJ1929728.1"/>
    <property type="molecule type" value="Genomic_DNA"/>
</dbReference>
<dbReference type="Proteomes" id="UP001150569">
    <property type="component" value="Unassembled WGS sequence"/>
</dbReference>